<keyword evidence="1" id="KW-0812">Transmembrane</keyword>
<sequence length="40" mass="4816">MWFTHQKVNFVFLTVIFQSICSPLFLGFSDKNKKPNYFNK</sequence>
<feature type="transmembrane region" description="Helical" evidence="1">
    <location>
        <begin position="6"/>
        <end position="28"/>
    </location>
</feature>
<keyword evidence="1" id="KW-1133">Transmembrane helix</keyword>
<dbReference type="AlphaFoldDB" id="R4RVY8"/>
<gene>
    <name evidence="2" type="ORF">SLY_0076</name>
</gene>
<keyword evidence="3" id="KW-1185">Reference proteome</keyword>
<protein>
    <submittedName>
        <fullName evidence="2">Uncharacterized protein</fullName>
    </submittedName>
</protein>
<name>R4RVY8_PHYAS</name>
<evidence type="ECO:0000256" key="1">
    <source>
        <dbReference type="SAM" id="Phobius"/>
    </source>
</evidence>
<dbReference type="Proteomes" id="UP000013941">
    <property type="component" value="Chromosome"/>
</dbReference>
<dbReference type="EMBL" id="CP002548">
    <property type="protein sequence ID" value="AGL90002.1"/>
    <property type="molecule type" value="Genomic_DNA"/>
</dbReference>
<organism evidence="2 3">
    <name type="scientific">Strawberry lethal yellows phytoplasma (CPA) str. NZSb11</name>
    <dbReference type="NCBI Taxonomy" id="980422"/>
    <lineage>
        <taxon>Bacteria</taxon>
        <taxon>Bacillati</taxon>
        <taxon>Mycoplasmatota</taxon>
        <taxon>Mollicutes</taxon>
        <taxon>Acholeplasmatales</taxon>
        <taxon>Acholeplasmataceae</taxon>
        <taxon>Candidatus Phytoplasma</taxon>
        <taxon>16SrXII (Stolbur group)</taxon>
    </lineage>
</organism>
<dbReference type="PATRIC" id="fig|980422.3.peg.71"/>
<proteinExistence type="predicted"/>
<keyword evidence="1" id="KW-0472">Membrane</keyword>
<dbReference type="KEGG" id="nzs:SLY_0076"/>
<dbReference type="HOGENOM" id="CLU_3297216_0_0_14"/>
<evidence type="ECO:0000313" key="3">
    <source>
        <dbReference type="Proteomes" id="UP000013941"/>
    </source>
</evidence>
<reference evidence="2 3" key="1">
    <citation type="journal article" date="2013" name="BMC Genomics">
        <title>Comparison of the complete genome sequence of two closely related isolates of 'Candidatus Phytoplasma australiense' reveals genome plasticity.</title>
        <authorList>
            <person name="Andersen M.T."/>
            <person name="Liefting L.W."/>
            <person name="Havukkala I."/>
            <person name="Beever R.E."/>
        </authorList>
    </citation>
    <scope>NUCLEOTIDE SEQUENCE [LARGE SCALE GENOMIC DNA]</scope>
    <source>
        <strain evidence="2 3">NZSb11</strain>
    </source>
</reference>
<evidence type="ECO:0000313" key="2">
    <source>
        <dbReference type="EMBL" id="AGL90002.1"/>
    </source>
</evidence>
<accession>R4RVY8</accession>